<organism evidence="3 4">
    <name type="scientific">Mucilaginibacter terrigena</name>
    <dbReference type="NCBI Taxonomy" id="2492395"/>
    <lineage>
        <taxon>Bacteria</taxon>
        <taxon>Pseudomonadati</taxon>
        <taxon>Bacteroidota</taxon>
        <taxon>Sphingobacteriia</taxon>
        <taxon>Sphingobacteriales</taxon>
        <taxon>Sphingobacteriaceae</taxon>
        <taxon>Mucilaginibacter</taxon>
    </lineage>
</organism>
<gene>
    <name evidence="3" type="ORF">EWM62_00745</name>
</gene>
<sequence length="265" mass="30674">MKRRSFVKGSLISGAAAAIAPVTAMAKPEFDKPPYVEHYELRVYTFKNEKQQKTTEDFFRDVFVPMIKKQIYEPVGVFTELNPTGQTKLYVLVPYNTYVHWEGLNYRLETDKDYWTKGSAFLNAPACDPAFERMDTSLMKAFAHMRMKELPPRNQRIFELRQYKSATEAAGKKKIEMFNDKGEIDIFKRLGFKPVFFGETIFGNDRPNLTYMVTFKDMDDKAAHWKSFVDDPQWKKISAVPEYADALLVSKITSTMLKPTDYSGI</sequence>
<dbReference type="PROSITE" id="PS51318">
    <property type="entry name" value="TAT"/>
    <property type="match status" value="1"/>
</dbReference>
<dbReference type="InterPro" id="IPR011008">
    <property type="entry name" value="Dimeric_a/b-barrel"/>
</dbReference>
<feature type="chain" id="PRO_5020460424" evidence="1">
    <location>
        <begin position="27"/>
        <end position="265"/>
    </location>
</feature>
<evidence type="ECO:0000313" key="3">
    <source>
        <dbReference type="EMBL" id="RYU92001.1"/>
    </source>
</evidence>
<evidence type="ECO:0000313" key="4">
    <source>
        <dbReference type="Proteomes" id="UP000293331"/>
    </source>
</evidence>
<reference evidence="3 4" key="1">
    <citation type="submission" date="2019-02" db="EMBL/GenBank/DDBJ databases">
        <title>Bacterial novel species Mucilaginibacter sp. 17JY9-4 isolated from soil.</title>
        <authorList>
            <person name="Jung H.-Y."/>
        </authorList>
    </citation>
    <scope>NUCLEOTIDE SEQUENCE [LARGE SCALE GENOMIC DNA]</scope>
    <source>
        <strain evidence="3 4">17JY9-4</strain>
    </source>
</reference>
<dbReference type="Pfam" id="PF07978">
    <property type="entry name" value="NIPSNAP"/>
    <property type="match status" value="1"/>
</dbReference>
<dbReference type="Proteomes" id="UP000293331">
    <property type="component" value="Unassembled WGS sequence"/>
</dbReference>
<dbReference type="AlphaFoldDB" id="A0A4Q5LR72"/>
<feature type="signal peptide" evidence="1">
    <location>
        <begin position="1"/>
        <end position="26"/>
    </location>
</feature>
<keyword evidence="4" id="KW-1185">Reference proteome</keyword>
<evidence type="ECO:0000259" key="2">
    <source>
        <dbReference type="Pfam" id="PF07978"/>
    </source>
</evidence>
<comment type="caution">
    <text evidence="3">The sequence shown here is derived from an EMBL/GenBank/DDBJ whole genome shotgun (WGS) entry which is preliminary data.</text>
</comment>
<dbReference type="Gene3D" id="3.30.70.100">
    <property type="match status" value="2"/>
</dbReference>
<name>A0A4Q5LR72_9SPHI</name>
<evidence type="ECO:0000256" key="1">
    <source>
        <dbReference type="SAM" id="SignalP"/>
    </source>
</evidence>
<dbReference type="EMBL" id="SEWG01000001">
    <property type="protein sequence ID" value="RYU92001.1"/>
    <property type="molecule type" value="Genomic_DNA"/>
</dbReference>
<dbReference type="SUPFAM" id="SSF54909">
    <property type="entry name" value="Dimeric alpha+beta barrel"/>
    <property type="match status" value="2"/>
</dbReference>
<dbReference type="InterPro" id="IPR006311">
    <property type="entry name" value="TAT_signal"/>
</dbReference>
<dbReference type="InterPro" id="IPR012577">
    <property type="entry name" value="NIPSNAP"/>
</dbReference>
<dbReference type="RefSeq" id="WP_129874731.1">
    <property type="nucleotide sequence ID" value="NZ_SEWG01000001.1"/>
</dbReference>
<proteinExistence type="predicted"/>
<keyword evidence="1" id="KW-0732">Signal</keyword>
<protein>
    <submittedName>
        <fullName evidence="3">NIPSNAP family containing protein</fullName>
    </submittedName>
</protein>
<feature type="domain" description="NIPSNAP" evidence="2">
    <location>
        <begin position="158"/>
        <end position="263"/>
    </location>
</feature>
<accession>A0A4Q5LR72</accession>
<dbReference type="OrthoDB" id="192769at2"/>